<dbReference type="Proteomes" id="UP000316270">
    <property type="component" value="Chromosome 7"/>
</dbReference>
<organism evidence="4 5">
    <name type="scientific">Venturia effusa</name>
    <dbReference type="NCBI Taxonomy" id="50376"/>
    <lineage>
        <taxon>Eukaryota</taxon>
        <taxon>Fungi</taxon>
        <taxon>Dikarya</taxon>
        <taxon>Ascomycota</taxon>
        <taxon>Pezizomycotina</taxon>
        <taxon>Dothideomycetes</taxon>
        <taxon>Pleosporomycetidae</taxon>
        <taxon>Venturiales</taxon>
        <taxon>Venturiaceae</taxon>
        <taxon>Venturia</taxon>
    </lineage>
</organism>
<proteinExistence type="predicted"/>
<evidence type="ECO:0000256" key="2">
    <source>
        <dbReference type="SAM" id="MobiDB-lite"/>
    </source>
</evidence>
<dbReference type="AlphaFoldDB" id="A0A517L8I5"/>
<protein>
    <recommendedName>
        <fullName evidence="3">BHLH domain-containing protein</fullName>
    </recommendedName>
</protein>
<feature type="region of interest" description="Disordered" evidence="2">
    <location>
        <begin position="248"/>
        <end position="288"/>
    </location>
</feature>
<feature type="compositionally biased region" description="Polar residues" evidence="2">
    <location>
        <begin position="458"/>
        <end position="475"/>
    </location>
</feature>
<dbReference type="GO" id="GO:0046983">
    <property type="term" value="F:protein dimerization activity"/>
    <property type="evidence" value="ECO:0007669"/>
    <property type="project" value="InterPro"/>
</dbReference>
<dbReference type="InterPro" id="IPR011598">
    <property type="entry name" value="bHLH_dom"/>
</dbReference>
<dbReference type="EMBL" id="CP042191">
    <property type="protein sequence ID" value="QDS71953.1"/>
    <property type="molecule type" value="Genomic_DNA"/>
</dbReference>
<gene>
    <name evidence="4" type="ORF">FKW77_000993</name>
</gene>
<sequence length="714" mass="76336">MATNGGASTWSQPEPYNALTSMGSQDFSNLPDLDVNFDFDFLNDFDPANSGDHAGKLAGSIDSDLYATSAQQQHAVHATHHSSARLTMAQTSPIFDVGMHYSVPNGQPFTGMQIGHNALGLQQMVPPTPNSVEMHANAAHYMQQMDAQSRAMMDHYQMQKSDAVSIARNYHHFNNSSRQMNNFTPLGTPAVTPHELINNDYTVPGTYFSPLASPMLDGQSRNGQHTSASSGATVSPIDHDVDMIRDSAPQADFATKKPVKKASRSLRINGNRKVAQSPIQKPQRKKTAVLAIQSREMNELLEATQQSRLSPTSPRKSLISQSNSTSSDSISPEPLTEVMGPPPKPASAKPSPAILGKSPNFAAGARLNSPATPASLMRLQSNGEATDAVTAPSPIHETGVDVPMLEELALPEAVMSAPKRPSVPRIDTANTSGDVTPRLGARGGTKSGAITPIIPSAGSASTKHTPTNSAVTSPTNVLASPVISKQGPKSKITKKRGSMSSNVQLSPAIRPKISISPNIQPLLPGGGPGVLSDQERTTFLASRSNYQNLIEGTNIPGVSYPSDLPTQLTSKRTSHKIAEQGRRQRINIALQKMQQLLPKSLPGEKKGENDDEDDDDEDDDNGKRKGSGGGKGGGNSKAATVESAIIYIEQLQLQHKQWEEGNDARERQWVAKQEADQKQLAELKQKVKELEEKLAAVAATAQEAIAGATNDVND</sequence>
<evidence type="ECO:0000313" key="4">
    <source>
        <dbReference type="EMBL" id="QDS71953.1"/>
    </source>
</evidence>
<keyword evidence="1" id="KW-0175">Coiled coil</keyword>
<evidence type="ECO:0000313" key="5">
    <source>
        <dbReference type="Proteomes" id="UP000316270"/>
    </source>
</evidence>
<dbReference type="Gene3D" id="4.10.280.10">
    <property type="entry name" value="Helix-loop-helix DNA-binding domain"/>
    <property type="match status" value="1"/>
</dbReference>
<feature type="region of interest" description="Disordered" evidence="2">
    <location>
        <begin position="303"/>
        <end position="368"/>
    </location>
</feature>
<accession>A0A517L8I5</accession>
<feature type="compositionally biased region" description="Polar residues" evidence="2">
    <location>
        <begin position="303"/>
        <end position="315"/>
    </location>
</feature>
<name>A0A517L8I5_9PEZI</name>
<dbReference type="SUPFAM" id="SSF47459">
    <property type="entry name" value="HLH, helix-loop-helix DNA-binding domain"/>
    <property type="match status" value="1"/>
</dbReference>
<evidence type="ECO:0000256" key="1">
    <source>
        <dbReference type="SAM" id="Coils"/>
    </source>
</evidence>
<dbReference type="OrthoDB" id="5344169at2759"/>
<feature type="region of interest" description="Disordered" evidence="2">
    <location>
        <begin position="415"/>
        <end position="449"/>
    </location>
</feature>
<dbReference type="STRING" id="50376.A0A517L8I5"/>
<feature type="compositionally biased region" description="Low complexity" evidence="2">
    <location>
        <begin position="317"/>
        <end position="331"/>
    </location>
</feature>
<keyword evidence="5" id="KW-1185">Reference proteome</keyword>
<dbReference type="SMART" id="SM00353">
    <property type="entry name" value="HLH"/>
    <property type="match status" value="1"/>
</dbReference>
<feature type="region of interest" description="Disordered" evidence="2">
    <location>
        <begin position="215"/>
        <end position="236"/>
    </location>
</feature>
<feature type="region of interest" description="Disordered" evidence="2">
    <location>
        <begin position="456"/>
        <end position="475"/>
    </location>
</feature>
<feature type="region of interest" description="Disordered" evidence="2">
    <location>
        <begin position="595"/>
        <end position="637"/>
    </location>
</feature>
<feature type="domain" description="BHLH" evidence="3">
    <location>
        <begin position="570"/>
        <end position="651"/>
    </location>
</feature>
<feature type="compositionally biased region" description="Acidic residues" evidence="2">
    <location>
        <begin position="609"/>
        <end position="620"/>
    </location>
</feature>
<dbReference type="PROSITE" id="PS50888">
    <property type="entry name" value="BHLH"/>
    <property type="match status" value="1"/>
</dbReference>
<dbReference type="Pfam" id="PF00010">
    <property type="entry name" value="HLH"/>
    <property type="match status" value="1"/>
</dbReference>
<feature type="region of interest" description="Disordered" evidence="2">
    <location>
        <begin position="557"/>
        <end position="580"/>
    </location>
</feature>
<feature type="coiled-coil region" evidence="1">
    <location>
        <begin position="648"/>
        <end position="700"/>
    </location>
</feature>
<feature type="compositionally biased region" description="Polar residues" evidence="2">
    <location>
        <begin position="219"/>
        <end position="233"/>
    </location>
</feature>
<reference evidence="4 5" key="1">
    <citation type="submission" date="2019-07" db="EMBL/GenBank/DDBJ databases">
        <title>Finished genome of Venturia effusa.</title>
        <authorList>
            <person name="Young C.A."/>
            <person name="Cox M.P."/>
            <person name="Ganley A.R.D."/>
            <person name="David W.J."/>
        </authorList>
    </citation>
    <scope>NUCLEOTIDE SEQUENCE [LARGE SCALE GENOMIC DNA]</scope>
    <source>
        <strain evidence="5">albino</strain>
    </source>
</reference>
<evidence type="ECO:0000259" key="3">
    <source>
        <dbReference type="PROSITE" id="PS50888"/>
    </source>
</evidence>
<dbReference type="InterPro" id="IPR036638">
    <property type="entry name" value="HLH_DNA-bd_sf"/>
</dbReference>